<evidence type="ECO:0000256" key="5">
    <source>
        <dbReference type="ARBA" id="ARBA00022741"/>
    </source>
</evidence>
<dbReference type="Pfam" id="PF00989">
    <property type="entry name" value="PAS"/>
    <property type="match status" value="1"/>
</dbReference>
<dbReference type="PROSITE" id="PS50109">
    <property type="entry name" value="HIS_KIN"/>
    <property type="match status" value="1"/>
</dbReference>
<dbReference type="CDD" id="cd00082">
    <property type="entry name" value="HisKA"/>
    <property type="match status" value="1"/>
</dbReference>
<protein>
    <recommendedName>
        <fullName evidence="2">histidine kinase</fullName>
        <ecNumber evidence="2">2.7.13.3</ecNumber>
    </recommendedName>
</protein>
<keyword evidence="13" id="KW-1185">Reference proteome</keyword>
<dbReference type="PANTHER" id="PTHR43065">
    <property type="entry name" value="SENSOR HISTIDINE KINASE"/>
    <property type="match status" value="1"/>
</dbReference>
<keyword evidence="7" id="KW-0067">ATP-binding</keyword>
<evidence type="ECO:0000259" key="11">
    <source>
        <dbReference type="PROSITE" id="PS50113"/>
    </source>
</evidence>
<dbReference type="InterPro" id="IPR000700">
    <property type="entry name" value="PAS-assoc_C"/>
</dbReference>
<dbReference type="EMBL" id="JABRWJ010000003">
    <property type="protein sequence ID" value="NRF67591.1"/>
    <property type="molecule type" value="Genomic_DNA"/>
</dbReference>
<comment type="caution">
    <text evidence="12">The sequence shown here is derived from an EMBL/GenBank/DDBJ whole genome shotgun (WGS) entry which is preliminary data.</text>
</comment>
<accession>A0ABX2EG78</accession>
<dbReference type="InterPro" id="IPR035965">
    <property type="entry name" value="PAS-like_dom_sf"/>
</dbReference>
<dbReference type="PROSITE" id="PS50113">
    <property type="entry name" value="PAC"/>
    <property type="match status" value="1"/>
</dbReference>
<dbReference type="SUPFAM" id="SSF55874">
    <property type="entry name" value="ATPase domain of HSP90 chaperone/DNA topoisomerase II/histidine kinase"/>
    <property type="match status" value="1"/>
</dbReference>
<keyword evidence="6" id="KW-0418">Kinase</keyword>
<dbReference type="Pfam" id="PF08448">
    <property type="entry name" value="PAS_4"/>
    <property type="match status" value="1"/>
</dbReference>
<sequence length="531" mass="58137">MTDDERELRWADAGWGRQAPALPALDPALTRLLLEHIATRVAVIGRDGRYAYANHGALEFMGLPAERVIGRHMSEVLDEGVYRSFAPIFERLFAGESVHLSGWVNYEKQGRRYREQILVPYQPGGGPVQSVVVFGLDRTDQRLSEQELALRDEQLRLAEALKSAIVDHAQAALISSDAEGRIVEFNPAAEAMFGRPRLEAIGRSIGETLVAPRLRAEHEAGLLRMRAGGPSHLLGKRVELHAMRADGSEFPIEMVLWRTDVGGTVFYTASITDVSERQRAAQEIERQREALRQSERLTAMGGLLAGVAHELNNPLAIVMGRATLLEEKCADRADLLKDARQIREAADRCGRIVRTFLNMARSRPSAPTRVLLNDVARAAAELLAYTYRSHSIELRLDLDAALPAIQGDEDQIAQIVLNLLVNAQHVLAQRDGERRVLVRTGVTPDDGKPTRAWLRVADSGPGVAPDVRARLFEPFFTTKPQGLGTGLGLSVSRTLARKHGGDLELEHSDAGAVFLLSLPLAASAPAPSAPA</sequence>
<evidence type="ECO:0000259" key="9">
    <source>
        <dbReference type="PROSITE" id="PS50109"/>
    </source>
</evidence>
<dbReference type="SUPFAM" id="SSF47384">
    <property type="entry name" value="Homodimeric domain of signal transducing histidine kinase"/>
    <property type="match status" value="1"/>
</dbReference>
<dbReference type="SMART" id="SM00387">
    <property type="entry name" value="HATPase_c"/>
    <property type="match status" value="1"/>
</dbReference>
<comment type="catalytic activity">
    <reaction evidence="1">
        <text>ATP + protein L-histidine = ADP + protein N-phospho-L-histidine.</text>
        <dbReference type="EC" id="2.7.13.3"/>
    </reaction>
</comment>
<gene>
    <name evidence="12" type="ORF">HLB44_11405</name>
</gene>
<dbReference type="PRINTS" id="PR00344">
    <property type="entry name" value="BCTRLSENSOR"/>
</dbReference>
<dbReference type="InterPro" id="IPR013767">
    <property type="entry name" value="PAS_fold"/>
</dbReference>
<evidence type="ECO:0000256" key="2">
    <source>
        <dbReference type="ARBA" id="ARBA00012438"/>
    </source>
</evidence>
<dbReference type="SMART" id="SM00388">
    <property type="entry name" value="HisKA"/>
    <property type="match status" value="1"/>
</dbReference>
<dbReference type="Gene3D" id="1.10.287.130">
    <property type="match status" value="1"/>
</dbReference>
<dbReference type="InterPro" id="IPR005467">
    <property type="entry name" value="His_kinase_dom"/>
</dbReference>
<dbReference type="InterPro" id="IPR004358">
    <property type="entry name" value="Sig_transdc_His_kin-like_C"/>
</dbReference>
<feature type="domain" description="Histidine kinase" evidence="9">
    <location>
        <begin position="306"/>
        <end position="522"/>
    </location>
</feature>
<dbReference type="SMART" id="SM00091">
    <property type="entry name" value="PAS"/>
    <property type="match status" value="2"/>
</dbReference>
<organism evidence="12 13">
    <name type="scientific">Pseudaquabacterium terrae</name>
    <dbReference type="NCBI Taxonomy" id="2732868"/>
    <lineage>
        <taxon>Bacteria</taxon>
        <taxon>Pseudomonadati</taxon>
        <taxon>Pseudomonadota</taxon>
        <taxon>Betaproteobacteria</taxon>
        <taxon>Burkholderiales</taxon>
        <taxon>Sphaerotilaceae</taxon>
        <taxon>Pseudaquabacterium</taxon>
    </lineage>
</organism>
<evidence type="ECO:0000256" key="8">
    <source>
        <dbReference type="ARBA" id="ARBA00023012"/>
    </source>
</evidence>
<dbReference type="InterPro" id="IPR003661">
    <property type="entry name" value="HisK_dim/P_dom"/>
</dbReference>
<dbReference type="Pfam" id="PF02518">
    <property type="entry name" value="HATPase_c"/>
    <property type="match status" value="1"/>
</dbReference>
<dbReference type="PROSITE" id="PS50112">
    <property type="entry name" value="PAS"/>
    <property type="match status" value="2"/>
</dbReference>
<dbReference type="Gene3D" id="3.30.450.20">
    <property type="entry name" value="PAS domain"/>
    <property type="match status" value="2"/>
</dbReference>
<keyword evidence="8" id="KW-0902">Two-component regulatory system</keyword>
<evidence type="ECO:0000256" key="1">
    <source>
        <dbReference type="ARBA" id="ARBA00000085"/>
    </source>
</evidence>
<dbReference type="InterPro" id="IPR013656">
    <property type="entry name" value="PAS_4"/>
</dbReference>
<name>A0ABX2EG78_9BURK</name>
<evidence type="ECO:0000313" key="12">
    <source>
        <dbReference type="EMBL" id="NRF67591.1"/>
    </source>
</evidence>
<evidence type="ECO:0000256" key="4">
    <source>
        <dbReference type="ARBA" id="ARBA00022679"/>
    </source>
</evidence>
<evidence type="ECO:0000256" key="3">
    <source>
        <dbReference type="ARBA" id="ARBA00022553"/>
    </source>
</evidence>
<dbReference type="Proteomes" id="UP000737171">
    <property type="component" value="Unassembled WGS sequence"/>
</dbReference>
<dbReference type="InterPro" id="IPR003594">
    <property type="entry name" value="HATPase_dom"/>
</dbReference>
<dbReference type="EC" id="2.7.13.3" evidence="2"/>
<feature type="domain" description="PAS" evidence="10">
    <location>
        <begin position="158"/>
        <end position="212"/>
    </location>
</feature>
<evidence type="ECO:0000256" key="6">
    <source>
        <dbReference type="ARBA" id="ARBA00022777"/>
    </source>
</evidence>
<reference evidence="12 13" key="1">
    <citation type="submission" date="2020-05" db="EMBL/GenBank/DDBJ databases">
        <title>Aquincola sp. isolate from soil.</title>
        <authorList>
            <person name="Han J."/>
            <person name="Kim D.-U."/>
        </authorList>
    </citation>
    <scope>NUCLEOTIDE SEQUENCE [LARGE SCALE GENOMIC DNA]</scope>
    <source>
        <strain evidence="12 13">S2</strain>
    </source>
</reference>
<proteinExistence type="predicted"/>
<dbReference type="CDD" id="cd00130">
    <property type="entry name" value="PAS"/>
    <property type="match status" value="1"/>
</dbReference>
<keyword evidence="4" id="KW-0808">Transferase</keyword>
<dbReference type="InterPro" id="IPR036890">
    <property type="entry name" value="HATPase_C_sf"/>
</dbReference>
<feature type="domain" description="PAC" evidence="11">
    <location>
        <begin position="236"/>
        <end position="286"/>
    </location>
</feature>
<dbReference type="InterPro" id="IPR000014">
    <property type="entry name" value="PAS"/>
</dbReference>
<feature type="domain" description="PAS" evidence="10">
    <location>
        <begin position="26"/>
        <end position="96"/>
    </location>
</feature>
<evidence type="ECO:0000256" key="7">
    <source>
        <dbReference type="ARBA" id="ARBA00022840"/>
    </source>
</evidence>
<dbReference type="NCBIfam" id="TIGR00229">
    <property type="entry name" value="sensory_box"/>
    <property type="match status" value="2"/>
</dbReference>
<evidence type="ECO:0000259" key="10">
    <source>
        <dbReference type="PROSITE" id="PS50112"/>
    </source>
</evidence>
<dbReference type="Pfam" id="PF00512">
    <property type="entry name" value="HisKA"/>
    <property type="match status" value="1"/>
</dbReference>
<dbReference type="PANTHER" id="PTHR43065:SF46">
    <property type="entry name" value="C4-DICARBOXYLATE TRANSPORT SENSOR PROTEIN DCTB"/>
    <property type="match status" value="1"/>
</dbReference>
<dbReference type="SUPFAM" id="SSF55785">
    <property type="entry name" value="PYP-like sensor domain (PAS domain)"/>
    <property type="match status" value="2"/>
</dbReference>
<dbReference type="RefSeq" id="WP_173122695.1">
    <property type="nucleotide sequence ID" value="NZ_JABRWJ010000003.1"/>
</dbReference>
<dbReference type="Gene3D" id="3.30.565.10">
    <property type="entry name" value="Histidine kinase-like ATPase, C-terminal domain"/>
    <property type="match status" value="1"/>
</dbReference>
<dbReference type="InterPro" id="IPR036097">
    <property type="entry name" value="HisK_dim/P_sf"/>
</dbReference>
<keyword evidence="5" id="KW-0547">Nucleotide-binding</keyword>
<evidence type="ECO:0000313" key="13">
    <source>
        <dbReference type="Proteomes" id="UP000737171"/>
    </source>
</evidence>
<keyword evidence="3" id="KW-0597">Phosphoprotein</keyword>